<sequence length="393" mass="42755">MPPGFGIHYLAICLLCLVLLICGLSVFFAGISRTILSSVPNRLPSDELTVKSLHADARSISHQTEAPALPNQSSTSKASVLGRFPLVGKRTTLSHSYADVSKMAWVHFPKTGTSIMNAFLTAGCPTMPSNEYVSDAGGGGSGHVLFSALASKFHSSCYPGFTLCENHNPISLEMQACPWCGPTDPTLTGNPTKVVRGCRNWNLHRGNVVTLFRQPEQRVMSSYKHGRHDCRNFKGNISEYGQSVAGCYANMLTGHQCDCRDPANASRVSLAIERLRTGFVFVGLVEEWSLSVCLFHAIFGSRCSSRDFLNVRPGKGAKQKMRACGDGPRDPHSGKCFNSSYSHSTEALQGWTDPYDGPVYAEAVAIFWERVTAMGVDAETCRTVICPGFSHLF</sequence>
<dbReference type="EMBL" id="CAUYUJ010016640">
    <property type="protein sequence ID" value="CAK0867422.1"/>
    <property type="molecule type" value="Genomic_DNA"/>
</dbReference>
<gene>
    <name evidence="2" type="ORF">PCOR1329_LOCUS54360</name>
</gene>
<dbReference type="Gene3D" id="3.40.50.300">
    <property type="entry name" value="P-loop containing nucleotide triphosphate hydrolases"/>
    <property type="match status" value="1"/>
</dbReference>
<dbReference type="Proteomes" id="UP001189429">
    <property type="component" value="Unassembled WGS sequence"/>
</dbReference>
<keyword evidence="3" id="KW-1185">Reference proteome</keyword>
<evidence type="ECO:0000313" key="2">
    <source>
        <dbReference type="EMBL" id="CAK0867422.1"/>
    </source>
</evidence>
<keyword evidence="1" id="KW-0812">Transmembrane</keyword>
<evidence type="ECO:0000313" key="3">
    <source>
        <dbReference type="Proteomes" id="UP001189429"/>
    </source>
</evidence>
<keyword evidence="1" id="KW-0472">Membrane</keyword>
<evidence type="ECO:0000256" key="1">
    <source>
        <dbReference type="SAM" id="Phobius"/>
    </source>
</evidence>
<protein>
    <submittedName>
        <fullName evidence="2">Uncharacterized protein</fullName>
    </submittedName>
</protein>
<comment type="caution">
    <text evidence="2">The sequence shown here is derived from an EMBL/GenBank/DDBJ whole genome shotgun (WGS) entry which is preliminary data.</text>
</comment>
<organism evidence="2 3">
    <name type="scientific">Prorocentrum cordatum</name>
    <dbReference type="NCBI Taxonomy" id="2364126"/>
    <lineage>
        <taxon>Eukaryota</taxon>
        <taxon>Sar</taxon>
        <taxon>Alveolata</taxon>
        <taxon>Dinophyceae</taxon>
        <taxon>Prorocentrales</taxon>
        <taxon>Prorocentraceae</taxon>
        <taxon>Prorocentrum</taxon>
    </lineage>
</organism>
<proteinExistence type="predicted"/>
<reference evidence="2" key="1">
    <citation type="submission" date="2023-10" db="EMBL/GenBank/DDBJ databases">
        <authorList>
            <person name="Chen Y."/>
            <person name="Shah S."/>
            <person name="Dougan E. K."/>
            <person name="Thang M."/>
            <person name="Chan C."/>
        </authorList>
    </citation>
    <scope>NUCLEOTIDE SEQUENCE [LARGE SCALE GENOMIC DNA]</scope>
</reference>
<feature type="transmembrane region" description="Helical" evidence="1">
    <location>
        <begin position="6"/>
        <end position="31"/>
    </location>
</feature>
<accession>A0ABN9V445</accession>
<name>A0ABN9V445_9DINO</name>
<dbReference type="InterPro" id="IPR027417">
    <property type="entry name" value="P-loop_NTPase"/>
</dbReference>
<keyword evidence="1" id="KW-1133">Transmembrane helix</keyword>